<dbReference type="EMBL" id="VRMN01000003">
    <property type="protein sequence ID" value="KAA8495505.1"/>
    <property type="molecule type" value="Genomic_DNA"/>
</dbReference>
<reference evidence="4" key="1">
    <citation type="journal article" date="2019" name="Nat. Commun.">
        <title>Expansion of phycobilisome linker gene families in mesophilic red algae.</title>
        <authorList>
            <person name="Lee J."/>
            <person name="Kim D."/>
            <person name="Bhattacharya D."/>
            <person name="Yoon H.S."/>
        </authorList>
    </citation>
    <scope>NUCLEOTIDE SEQUENCE [LARGE SCALE GENOMIC DNA]</scope>
    <source>
        <strain evidence="4">CCMP 1328</strain>
    </source>
</reference>
<dbReference type="GO" id="GO:0016787">
    <property type="term" value="F:hydrolase activity"/>
    <property type="evidence" value="ECO:0007669"/>
    <property type="project" value="UniProtKB-KW"/>
</dbReference>
<name>A0A5J4YWE0_PORPP</name>
<organism evidence="3 4">
    <name type="scientific">Porphyridium purpureum</name>
    <name type="common">Red alga</name>
    <name type="synonym">Porphyridium cruentum</name>
    <dbReference type="NCBI Taxonomy" id="35688"/>
    <lineage>
        <taxon>Eukaryota</taxon>
        <taxon>Rhodophyta</taxon>
        <taxon>Bangiophyceae</taxon>
        <taxon>Porphyridiales</taxon>
        <taxon>Porphyridiaceae</taxon>
        <taxon>Porphyridium</taxon>
    </lineage>
</organism>
<comment type="similarity">
    <text evidence="1">Belongs to the metallo-dependent hydrolases superfamily.</text>
</comment>
<dbReference type="Pfam" id="PF04909">
    <property type="entry name" value="Amidohydro_2"/>
    <property type="match status" value="1"/>
</dbReference>
<dbReference type="OrthoDB" id="2135488at2759"/>
<sequence length="297" mass="33168">MTRMGSIDVIDTHLHVWDGTAVPFVQGKEPPESLRNAGSIEALLNEMQKAGVKKCIAIQPINYGFDHTYLSDCISKHPKIIHGMMLVSGTTNSEHVELMHSLKEHGNRSFVGMRMNPSLFMGGQLDSNIGRLMYSTAADLDLIVGFMCFDGGLAKHYEAITNLIASSPSTKCVIDHWGFFRADPAQAPSAALAHDEVSWNNLLALAKYPQVYVKISALFRVSRDAENMYGDLQSRFEALIEAFGTRRLMYGSDFPFVAQFGYKEHLDAVKQMCDNARLSERDIANLFSKTAERLFFM</sequence>
<keyword evidence="3" id="KW-0378">Hydrolase</keyword>
<evidence type="ECO:0000313" key="4">
    <source>
        <dbReference type="Proteomes" id="UP000324585"/>
    </source>
</evidence>
<feature type="domain" description="Amidohydrolase-related" evidence="2">
    <location>
        <begin position="10"/>
        <end position="296"/>
    </location>
</feature>
<evidence type="ECO:0000313" key="3">
    <source>
        <dbReference type="EMBL" id="KAA8495505.1"/>
    </source>
</evidence>
<dbReference type="InterPro" id="IPR052350">
    <property type="entry name" value="Metallo-dep_Lactonases"/>
</dbReference>
<dbReference type="OMA" id="AECGYKE"/>
<protein>
    <submittedName>
        <fullName evidence="3">4-sulfomuconolactone hydrolase</fullName>
    </submittedName>
</protein>
<gene>
    <name evidence="3" type="ORF">FVE85_1660</name>
</gene>
<dbReference type="AlphaFoldDB" id="A0A5J4YWE0"/>
<dbReference type="PANTHER" id="PTHR43569">
    <property type="entry name" value="AMIDOHYDROLASE"/>
    <property type="match status" value="1"/>
</dbReference>
<dbReference type="InterPro" id="IPR006680">
    <property type="entry name" value="Amidohydro-rel"/>
</dbReference>
<accession>A0A5J4YWE0</accession>
<proteinExistence type="inferred from homology"/>
<dbReference type="PANTHER" id="PTHR43569:SF2">
    <property type="entry name" value="AMIDOHYDROLASE-RELATED DOMAIN-CONTAINING PROTEIN"/>
    <property type="match status" value="1"/>
</dbReference>
<dbReference type="Proteomes" id="UP000324585">
    <property type="component" value="Unassembled WGS sequence"/>
</dbReference>
<comment type="caution">
    <text evidence="3">The sequence shown here is derived from an EMBL/GenBank/DDBJ whole genome shotgun (WGS) entry which is preliminary data.</text>
</comment>
<evidence type="ECO:0000256" key="1">
    <source>
        <dbReference type="ARBA" id="ARBA00038310"/>
    </source>
</evidence>
<evidence type="ECO:0000259" key="2">
    <source>
        <dbReference type="Pfam" id="PF04909"/>
    </source>
</evidence>
<keyword evidence="4" id="KW-1185">Reference proteome</keyword>
<dbReference type="InterPro" id="IPR032466">
    <property type="entry name" value="Metal_Hydrolase"/>
</dbReference>
<dbReference type="SUPFAM" id="SSF51556">
    <property type="entry name" value="Metallo-dependent hydrolases"/>
    <property type="match status" value="1"/>
</dbReference>
<dbReference type="Gene3D" id="3.20.20.140">
    <property type="entry name" value="Metal-dependent hydrolases"/>
    <property type="match status" value="1"/>
</dbReference>